<dbReference type="Pfam" id="PF02446">
    <property type="entry name" value="Glyco_hydro_77"/>
    <property type="match status" value="1"/>
</dbReference>
<sequence length="492" mass="58793">MKKRQTGILCPLFSTPGNQGIGDFGAKTKMFVDVIADAGYKVWQILPIQYAGKTHSPYQTYSSFAGDPIYINIDRLCEEGLLTQSSIVNCNKFKNRVEYDKVREFKEVYFRRAFRVFKKQFDTFKEAYEAFEKEAFWLNDWAYFYLFSTIHHTTHWSDWNEAYRDWFKGEHSVDLREYEDELFYIKFLQFMFYRQLDELRDYAHKKGISIMGDVPFYVDLESADVWSDRDDFMLDEQGNPQFVAGCPPDYFSEDGQRWGMPTYNFDHMYKNNFLFWVKRMRWMHRCFDIIRIDHFRAFANYWRIPADSETARIGAWIDAPGEEILNRIRQECSGIQLVAEDLGGDIVQRVYDLETEFDIPGMEVMLFQMETKLLRKPIRENVVLYSGTHDNATINEAYSHYTNNHRISLRRFFKKRGYTHRKFNDMVCHFLLDSEANLVILPVWDICGYKQEARINVPSTLSDQNWSWKLKDFKTFPEEIEKTKEWIKNANR</sequence>
<dbReference type="EC" id="2.4.1.25" evidence="3 10"/>
<evidence type="ECO:0000256" key="10">
    <source>
        <dbReference type="RuleBase" id="RU361207"/>
    </source>
</evidence>
<gene>
    <name evidence="11" type="primary">malQ</name>
    <name evidence="11" type="ORF">EDX97_06805</name>
</gene>
<evidence type="ECO:0000256" key="3">
    <source>
        <dbReference type="ARBA" id="ARBA00012560"/>
    </source>
</evidence>
<protein>
    <recommendedName>
        <fullName evidence="4 10">4-alpha-glucanotransferase</fullName>
        <ecNumber evidence="3 10">2.4.1.25</ecNumber>
    </recommendedName>
    <alternativeName>
        <fullName evidence="8 10">Amylomaltase</fullName>
    </alternativeName>
    <alternativeName>
        <fullName evidence="9 10">Disproportionating enzyme</fullName>
    </alternativeName>
</protein>
<dbReference type="Proteomes" id="UP000276568">
    <property type="component" value="Unassembled WGS sequence"/>
</dbReference>
<keyword evidence="6 10" id="KW-0808">Transferase</keyword>
<evidence type="ECO:0000256" key="8">
    <source>
        <dbReference type="ARBA" id="ARBA00031423"/>
    </source>
</evidence>
<evidence type="ECO:0000313" key="11">
    <source>
        <dbReference type="EMBL" id="RNM30491.1"/>
    </source>
</evidence>
<evidence type="ECO:0000256" key="7">
    <source>
        <dbReference type="ARBA" id="ARBA00023277"/>
    </source>
</evidence>
<evidence type="ECO:0000256" key="1">
    <source>
        <dbReference type="ARBA" id="ARBA00000439"/>
    </source>
</evidence>
<dbReference type="OrthoDB" id="9811841at2"/>
<evidence type="ECO:0000256" key="5">
    <source>
        <dbReference type="ARBA" id="ARBA00022676"/>
    </source>
</evidence>
<dbReference type="PANTHER" id="PTHR32438">
    <property type="entry name" value="4-ALPHA-GLUCANOTRANSFERASE DPE1, CHLOROPLASTIC/AMYLOPLASTIC"/>
    <property type="match status" value="1"/>
</dbReference>
<dbReference type="GO" id="GO:0005975">
    <property type="term" value="P:carbohydrate metabolic process"/>
    <property type="evidence" value="ECO:0007669"/>
    <property type="project" value="InterPro"/>
</dbReference>
<dbReference type="NCBIfam" id="TIGR00217">
    <property type="entry name" value="malQ"/>
    <property type="match status" value="1"/>
</dbReference>
<reference evidence="11 12" key="1">
    <citation type="submission" date="2018-11" db="EMBL/GenBank/DDBJ databases">
        <title>Clostridium sp. nov., a member of the family Erysipelotrichaceae isolated from pig faeces.</title>
        <authorList>
            <person name="Chang Y.-H."/>
        </authorList>
    </citation>
    <scope>NUCLEOTIDE SEQUENCE [LARGE SCALE GENOMIC DNA]</scope>
    <source>
        <strain evidence="11 12">YH-panp20</strain>
    </source>
</reference>
<dbReference type="RefSeq" id="WP_128520402.1">
    <property type="nucleotide sequence ID" value="NZ_JAQXZP010000046.1"/>
</dbReference>
<dbReference type="GO" id="GO:0004134">
    <property type="term" value="F:4-alpha-glucanotransferase activity"/>
    <property type="evidence" value="ECO:0007669"/>
    <property type="project" value="UniProtKB-EC"/>
</dbReference>
<organism evidence="11 12">
    <name type="scientific">Absicoccus porci</name>
    <dbReference type="NCBI Taxonomy" id="2486576"/>
    <lineage>
        <taxon>Bacteria</taxon>
        <taxon>Bacillati</taxon>
        <taxon>Bacillota</taxon>
        <taxon>Erysipelotrichia</taxon>
        <taxon>Erysipelotrichales</taxon>
        <taxon>Erysipelotrichaceae</taxon>
        <taxon>Absicoccus</taxon>
    </lineage>
</organism>
<dbReference type="InterPro" id="IPR017853">
    <property type="entry name" value="GH"/>
</dbReference>
<evidence type="ECO:0000256" key="9">
    <source>
        <dbReference type="ARBA" id="ARBA00031501"/>
    </source>
</evidence>
<keyword evidence="12" id="KW-1185">Reference proteome</keyword>
<dbReference type="EMBL" id="RJQC01000002">
    <property type="protein sequence ID" value="RNM30491.1"/>
    <property type="molecule type" value="Genomic_DNA"/>
</dbReference>
<proteinExistence type="inferred from homology"/>
<dbReference type="SUPFAM" id="SSF51445">
    <property type="entry name" value="(Trans)glycosidases"/>
    <property type="match status" value="1"/>
</dbReference>
<comment type="similarity">
    <text evidence="2 10">Belongs to the disproportionating enzyme family.</text>
</comment>
<dbReference type="Gene3D" id="3.20.20.80">
    <property type="entry name" value="Glycosidases"/>
    <property type="match status" value="1"/>
</dbReference>
<dbReference type="InterPro" id="IPR003385">
    <property type="entry name" value="Glyco_hydro_77"/>
</dbReference>
<accession>A0A3N0I0E1</accession>
<evidence type="ECO:0000256" key="4">
    <source>
        <dbReference type="ARBA" id="ARBA00020295"/>
    </source>
</evidence>
<evidence type="ECO:0000256" key="6">
    <source>
        <dbReference type="ARBA" id="ARBA00022679"/>
    </source>
</evidence>
<dbReference type="PANTHER" id="PTHR32438:SF5">
    <property type="entry name" value="4-ALPHA-GLUCANOTRANSFERASE DPE1, CHLOROPLASTIC_AMYLOPLASTIC"/>
    <property type="match status" value="1"/>
</dbReference>
<comment type="catalytic activity">
    <reaction evidence="1 10">
        <text>Transfers a segment of a (1-&gt;4)-alpha-D-glucan to a new position in an acceptor, which may be glucose or a (1-&gt;4)-alpha-D-glucan.</text>
        <dbReference type="EC" id="2.4.1.25"/>
    </reaction>
</comment>
<keyword evidence="5 10" id="KW-0328">Glycosyltransferase</keyword>
<keyword evidence="7 10" id="KW-0119">Carbohydrate metabolism</keyword>
<evidence type="ECO:0000313" key="12">
    <source>
        <dbReference type="Proteomes" id="UP000276568"/>
    </source>
</evidence>
<evidence type="ECO:0000256" key="2">
    <source>
        <dbReference type="ARBA" id="ARBA00005684"/>
    </source>
</evidence>
<dbReference type="AlphaFoldDB" id="A0A3N0I0E1"/>
<comment type="caution">
    <text evidence="11">The sequence shown here is derived from an EMBL/GenBank/DDBJ whole genome shotgun (WGS) entry which is preliminary data.</text>
</comment>
<name>A0A3N0I0E1_9FIRM</name>